<proteinExistence type="predicted"/>
<dbReference type="AlphaFoldDB" id="A0A2M8W6U3"/>
<evidence type="ECO:0000313" key="3">
    <source>
        <dbReference type="Proteomes" id="UP000231586"/>
    </source>
</evidence>
<feature type="transmembrane region" description="Helical" evidence="1">
    <location>
        <begin position="6"/>
        <end position="22"/>
    </location>
</feature>
<name>A0A2M8W6U3_9MICO</name>
<keyword evidence="3" id="KW-1185">Reference proteome</keyword>
<dbReference type="Proteomes" id="UP000231586">
    <property type="component" value="Unassembled WGS sequence"/>
</dbReference>
<evidence type="ECO:0000256" key="1">
    <source>
        <dbReference type="SAM" id="Phobius"/>
    </source>
</evidence>
<dbReference type="EMBL" id="PGTZ01000010">
    <property type="protein sequence ID" value="PJI86650.1"/>
    <property type="molecule type" value="Genomic_DNA"/>
</dbReference>
<reference evidence="2 3" key="1">
    <citation type="submission" date="2017-11" db="EMBL/GenBank/DDBJ databases">
        <title>Genomic Encyclopedia of Archaeal and Bacterial Type Strains, Phase II (KMG-II): From Individual Species to Whole Genera.</title>
        <authorList>
            <person name="Goeker M."/>
        </authorList>
    </citation>
    <scope>NUCLEOTIDE SEQUENCE [LARGE SCALE GENOMIC DNA]</scope>
    <source>
        <strain evidence="2 3">DSM 22413</strain>
    </source>
</reference>
<sequence length="36" mass="4109">MADLLYVLVTVGFFTAVALVAHRRPRAARPEMQDHR</sequence>
<gene>
    <name evidence="2" type="ORF">CLV34_2570</name>
</gene>
<accession>A0A2M8W6U3</accession>
<keyword evidence="1" id="KW-0472">Membrane</keyword>
<keyword evidence="1" id="KW-1133">Transmembrane helix</keyword>
<keyword evidence="1" id="KW-0812">Transmembrane</keyword>
<evidence type="ECO:0000313" key="2">
    <source>
        <dbReference type="EMBL" id="PJI86650.1"/>
    </source>
</evidence>
<protein>
    <submittedName>
        <fullName evidence="2">Uncharacterized protein</fullName>
    </submittedName>
</protein>
<comment type="caution">
    <text evidence="2">The sequence shown here is derived from an EMBL/GenBank/DDBJ whole genome shotgun (WGS) entry which is preliminary data.</text>
</comment>
<organism evidence="2 3">
    <name type="scientific">Luteimicrobium subarcticum</name>
    <dbReference type="NCBI Taxonomy" id="620910"/>
    <lineage>
        <taxon>Bacteria</taxon>
        <taxon>Bacillati</taxon>
        <taxon>Actinomycetota</taxon>
        <taxon>Actinomycetes</taxon>
        <taxon>Micrococcales</taxon>
        <taxon>Luteimicrobium</taxon>
    </lineage>
</organism>